<accession>A0A7S1P8C4</accession>
<gene>
    <name evidence="3" type="ORF">VBRA1451_LOCUS17952</name>
</gene>
<evidence type="ECO:0000256" key="1">
    <source>
        <dbReference type="ARBA" id="ARBA00023078"/>
    </source>
</evidence>
<evidence type="ECO:0000313" key="3">
    <source>
        <dbReference type="EMBL" id="CAD9062882.1"/>
    </source>
</evidence>
<protein>
    <submittedName>
        <fullName evidence="3">Uncharacterized protein</fullName>
    </submittedName>
</protein>
<evidence type="ECO:0000256" key="2">
    <source>
        <dbReference type="SAM" id="SignalP"/>
    </source>
</evidence>
<feature type="signal peptide" evidence="2">
    <location>
        <begin position="1"/>
        <end position="21"/>
    </location>
</feature>
<sequence length="249" mass="27495">MRFRMVKSLSTFALGGAMVLAECTGAAPTTLRRHSSAAVPAFVPSLPFPSTHTRHSVRTVLGAEPPDRSHRARPSLSPLFSLVLPVLLFVAPIPLSFPTTNAPVDGITAAFLRQGQPVSAYADVYSGDTLPAGALQRDRFIKAKLRWEEMGSALRARTDDITADEWKGLRNFLRAMYKESDDMRFISKGLDPEKDKQSKQLIKNFEKTIESMDKPATAGDKEVFLASQQKITQTMQDFLDVLSDVPDEL</sequence>
<keyword evidence="1" id="KW-0793">Thylakoid</keyword>
<proteinExistence type="predicted"/>
<reference evidence="3" key="1">
    <citation type="submission" date="2021-01" db="EMBL/GenBank/DDBJ databases">
        <authorList>
            <person name="Corre E."/>
            <person name="Pelletier E."/>
            <person name="Niang G."/>
            <person name="Scheremetjew M."/>
            <person name="Finn R."/>
            <person name="Kale V."/>
            <person name="Holt S."/>
            <person name="Cochrane G."/>
            <person name="Meng A."/>
            <person name="Brown T."/>
            <person name="Cohen L."/>
        </authorList>
    </citation>
    <scope>NUCLEOTIDE SEQUENCE</scope>
    <source>
        <strain evidence="3">CCMP3346</strain>
    </source>
</reference>
<name>A0A7S1P8C4_9ALVE</name>
<dbReference type="SUPFAM" id="SSF101112">
    <property type="entry name" value="Oxygen-evolving enhancer protein 3"/>
    <property type="match status" value="1"/>
</dbReference>
<dbReference type="InterPro" id="IPR023222">
    <property type="entry name" value="PsbQ-like_dom_sf"/>
</dbReference>
<dbReference type="AlphaFoldDB" id="A0A7S1P8C4"/>
<keyword evidence="2" id="KW-0732">Signal</keyword>
<organism evidence="3">
    <name type="scientific">Vitrella brassicaformis</name>
    <dbReference type="NCBI Taxonomy" id="1169539"/>
    <lineage>
        <taxon>Eukaryota</taxon>
        <taxon>Sar</taxon>
        <taxon>Alveolata</taxon>
        <taxon>Colpodellida</taxon>
        <taxon>Vitrellaceae</taxon>
        <taxon>Vitrella</taxon>
    </lineage>
</organism>
<dbReference type="Gene3D" id="1.20.120.290">
    <property type="entry name" value="Oxygen-evolving enhancer protein 3 (PsbQ), four-helix up-down bundle"/>
    <property type="match status" value="1"/>
</dbReference>
<feature type="chain" id="PRO_5031412105" evidence="2">
    <location>
        <begin position="22"/>
        <end position="249"/>
    </location>
</feature>
<dbReference type="EMBL" id="HBGB01030623">
    <property type="protein sequence ID" value="CAD9062882.1"/>
    <property type="molecule type" value="Transcribed_RNA"/>
</dbReference>